<protein>
    <recommendedName>
        <fullName evidence="3">F-box domain-containing protein</fullName>
    </recommendedName>
</protein>
<evidence type="ECO:0008006" key="3">
    <source>
        <dbReference type="Google" id="ProtNLM"/>
    </source>
</evidence>
<dbReference type="EMBL" id="KN880442">
    <property type="protein sequence ID" value="KIY72602.1"/>
    <property type="molecule type" value="Genomic_DNA"/>
</dbReference>
<keyword evidence="2" id="KW-1185">Reference proteome</keyword>
<reference evidence="1 2" key="1">
    <citation type="journal article" date="2015" name="Fungal Genet. Biol.">
        <title>Evolution of novel wood decay mechanisms in Agaricales revealed by the genome sequences of Fistulina hepatica and Cylindrobasidium torrendii.</title>
        <authorList>
            <person name="Floudas D."/>
            <person name="Held B.W."/>
            <person name="Riley R."/>
            <person name="Nagy L.G."/>
            <person name="Koehler G."/>
            <person name="Ransdell A.S."/>
            <person name="Younus H."/>
            <person name="Chow J."/>
            <person name="Chiniquy J."/>
            <person name="Lipzen A."/>
            <person name="Tritt A."/>
            <person name="Sun H."/>
            <person name="Haridas S."/>
            <person name="LaButti K."/>
            <person name="Ohm R.A."/>
            <person name="Kues U."/>
            <person name="Blanchette R.A."/>
            <person name="Grigoriev I.V."/>
            <person name="Minto R.E."/>
            <person name="Hibbett D.S."/>
        </authorList>
    </citation>
    <scope>NUCLEOTIDE SEQUENCE [LARGE SCALE GENOMIC DNA]</scope>
    <source>
        <strain evidence="1 2">FP15055 ss-10</strain>
    </source>
</reference>
<sequence>MRQIPLEIKAAVIDELVPSEESLSDPFSNVALAWPDVLFRIRERRFHSVVIDTRKRLVSFLKLVNSTPPIALAVSKIIICDPLTNQDIDVLKQLCALLVNVSALSCGFPMEKTNVAEALRVLPSTVTDIVLSYAGIWTAQEVLDVLSLFRRMETLEIDTHGSCPGKYHGRFCCPALRYLALSDGGDLLHHFSANLEFPCISSLCLLFCRIAPPILAILNRASKVWERSLKEINLRDVWSDNFDDVDAFIFLPANLEILRLDIEVKDHSLVNLVIRTLERCVSSGSPFPNTASFHFKFQGVHPNCILNDPDIHRLDAVIGSEALGLRNLEWRYYEEEEFECTQQAFVDTRARFMTEEGRNKYGTKFCENQMSRY</sequence>
<dbReference type="AlphaFoldDB" id="A0A0D7BQ77"/>
<proteinExistence type="predicted"/>
<organism evidence="1 2">
    <name type="scientific">Cylindrobasidium torrendii FP15055 ss-10</name>
    <dbReference type="NCBI Taxonomy" id="1314674"/>
    <lineage>
        <taxon>Eukaryota</taxon>
        <taxon>Fungi</taxon>
        <taxon>Dikarya</taxon>
        <taxon>Basidiomycota</taxon>
        <taxon>Agaricomycotina</taxon>
        <taxon>Agaricomycetes</taxon>
        <taxon>Agaricomycetidae</taxon>
        <taxon>Agaricales</taxon>
        <taxon>Marasmiineae</taxon>
        <taxon>Physalacriaceae</taxon>
        <taxon>Cylindrobasidium</taxon>
    </lineage>
</organism>
<accession>A0A0D7BQ77</accession>
<evidence type="ECO:0000313" key="1">
    <source>
        <dbReference type="EMBL" id="KIY72602.1"/>
    </source>
</evidence>
<name>A0A0D7BQ77_9AGAR</name>
<gene>
    <name evidence="1" type="ORF">CYLTODRAFT_486248</name>
</gene>
<evidence type="ECO:0000313" key="2">
    <source>
        <dbReference type="Proteomes" id="UP000054007"/>
    </source>
</evidence>
<dbReference type="Proteomes" id="UP000054007">
    <property type="component" value="Unassembled WGS sequence"/>
</dbReference>